<dbReference type="PRINTS" id="PR00033">
    <property type="entry name" value="HTHASNC"/>
</dbReference>
<proteinExistence type="predicted"/>
<organism evidence="5 6">
    <name type="scientific">Pseudonocardia tropica</name>
    <dbReference type="NCBI Taxonomy" id="681289"/>
    <lineage>
        <taxon>Bacteria</taxon>
        <taxon>Bacillati</taxon>
        <taxon>Actinomycetota</taxon>
        <taxon>Actinomycetes</taxon>
        <taxon>Pseudonocardiales</taxon>
        <taxon>Pseudonocardiaceae</taxon>
        <taxon>Pseudonocardia</taxon>
    </lineage>
</organism>
<keyword evidence="1" id="KW-0805">Transcription regulation</keyword>
<dbReference type="SUPFAM" id="SSF54909">
    <property type="entry name" value="Dimeric alpha+beta barrel"/>
    <property type="match status" value="1"/>
</dbReference>
<dbReference type="RefSeq" id="WP_345647636.1">
    <property type="nucleotide sequence ID" value="NZ_BAABLY010000054.1"/>
</dbReference>
<evidence type="ECO:0000256" key="2">
    <source>
        <dbReference type="ARBA" id="ARBA00023125"/>
    </source>
</evidence>
<dbReference type="Pfam" id="PF01037">
    <property type="entry name" value="AsnC_trans_reg"/>
    <property type="match status" value="1"/>
</dbReference>
<gene>
    <name evidence="5" type="ORF">WHI96_25390</name>
</gene>
<dbReference type="PROSITE" id="PS50956">
    <property type="entry name" value="HTH_ASNC_2"/>
    <property type="match status" value="1"/>
</dbReference>
<dbReference type="Proteomes" id="UP001464923">
    <property type="component" value="Unassembled WGS sequence"/>
</dbReference>
<dbReference type="InterPro" id="IPR019888">
    <property type="entry name" value="Tscrpt_reg_AsnC-like"/>
</dbReference>
<dbReference type="InterPro" id="IPR000485">
    <property type="entry name" value="AsnC-type_HTH_dom"/>
</dbReference>
<dbReference type="PANTHER" id="PTHR30154">
    <property type="entry name" value="LEUCINE-RESPONSIVE REGULATORY PROTEIN"/>
    <property type="match status" value="1"/>
</dbReference>
<name>A0ABV1K3M0_9PSEU</name>
<evidence type="ECO:0000256" key="3">
    <source>
        <dbReference type="ARBA" id="ARBA00023163"/>
    </source>
</evidence>
<dbReference type="InterPro" id="IPR036388">
    <property type="entry name" value="WH-like_DNA-bd_sf"/>
</dbReference>
<dbReference type="InterPro" id="IPR019887">
    <property type="entry name" value="Tscrpt_reg_AsnC/Lrp_C"/>
</dbReference>
<accession>A0ABV1K3M0</accession>
<feature type="domain" description="HTH asnC-type" evidence="4">
    <location>
        <begin position="5"/>
        <end position="66"/>
    </location>
</feature>
<comment type="caution">
    <text evidence="5">The sequence shown here is derived from an EMBL/GenBank/DDBJ whole genome shotgun (WGS) entry which is preliminary data.</text>
</comment>
<evidence type="ECO:0000313" key="6">
    <source>
        <dbReference type="Proteomes" id="UP001464923"/>
    </source>
</evidence>
<dbReference type="Gene3D" id="1.10.10.10">
    <property type="entry name" value="Winged helix-like DNA-binding domain superfamily/Winged helix DNA-binding domain"/>
    <property type="match status" value="1"/>
</dbReference>
<dbReference type="InterPro" id="IPR011008">
    <property type="entry name" value="Dimeric_a/b-barrel"/>
</dbReference>
<keyword evidence="2" id="KW-0238">DNA-binding</keyword>
<evidence type="ECO:0000313" key="5">
    <source>
        <dbReference type="EMBL" id="MEQ3542153.1"/>
    </source>
</evidence>
<dbReference type="InterPro" id="IPR036390">
    <property type="entry name" value="WH_DNA-bd_sf"/>
</dbReference>
<dbReference type="SMART" id="SM00344">
    <property type="entry name" value="HTH_ASNC"/>
    <property type="match status" value="1"/>
</dbReference>
<dbReference type="PANTHER" id="PTHR30154:SF53">
    <property type="entry name" value="HTH-TYPE TRANSCRIPTIONAL REGULATOR LRPC"/>
    <property type="match status" value="1"/>
</dbReference>
<evidence type="ECO:0000259" key="4">
    <source>
        <dbReference type="PROSITE" id="PS50956"/>
    </source>
</evidence>
<keyword evidence="6" id="KW-1185">Reference proteome</keyword>
<dbReference type="SUPFAM" id="SSF46785">
    <property type="entry name" value="Winged helix' DNA-binding domain"/>
    <property type="match status" value="1"/>
</dbReference>
<dbReference type="Pfam" id="PF13404">
    <property type="entry name" value="HTH_AsnC-type"/>
    <property type="match status" value="1"/>
</dbReference>
<protein>
    <submittedName>
        <fullName evidence="5">Lrp/AsnC family transcriptional regulator</fullName>
    </submittedName>
</protein>
<keyword evidence="3" id="KW-0804">Transcription</keyword>
<dbReference type="EMBL" id="JBEDNP010000025">
    <property type="protein sequence ID" value="MEQ3542153.1"/>
    <property type="molecule type" value="Genomic_DNA"/>
</dbReference>
<reference evidence="5 6" key="1">
    <citation type="submission" date="2024-03" db="EMBL/GenBank/DDBJ databases">
        <title>Draft genome sequence of Pseudonocardia tropica JCM 19149.</title>
        <authorList>
            <person name="Butdee W."/>
            <person name="Duangmal K."/>
        </authorList>
    </citation>
    <scope>NUCLEOTIDE SEQUENCE [LARGE SCALE GENOMIC DNA]</scope>
    <source>
        <strain evidence="5 6">JCM 19149</strain>
    </source>
</reference>
<evidence type="ECO:0000256" key="1">
    <source>
        <dbReference type="ARBA" id="ARBA00023015"/>
    </source>
</evidence>
<sequence length="149" mass="16298">MTTQLDEVDWQLLSELQHDARHGFRELGRRVSLSAPAVAARIRRLERLGVITGYHAHVDPERAGYAAQAFIVITTPGRRASVTVAGLAADNPRILEDHRITGTDDHLLRVVSPSLSELEPVIDTLNEHGKPATSVVLSTPKPWAPLPPP</sequence>
<dbReference type="Gene3D" id="3.30.70.920">
    <property type="match status" value="1"/>
</dbReference>